<dbReference type="Pfam" id="PF00593">
    <property type="entry name" value="TonB_dep_Rec_b-barrel"/>
    <property type="match status" value="1"/>
</dbReference>
<proteinExistence type="inferred from homology"/>
<protein>
    <submittedName>
        <fullName evidence="13">TonB-dependent receptor</fullName>
    </submittedName>
</protein>
<evidence type="ECO:0000256" key="10">
    <source>
        <dbReference type="SAM" id="SignalP"/>
    </source>
</evidence>
<evidence type="ECO:0000256" key="2">
    <source>
        <dbReference type="ARBA" id="ARBA00022448"/>
    </source>
</evidence>
<comment type="caution">
    <text evidence="13">The sequence shown here is derived from an EMBL/GenBank/DDBJ whole genome shotgun (WGS) entry which is preliminary data.</text>
</comment>
<feature type="domain" description="TonB-dependent receptor-like beta-barrel" evidence="11">
    <location>
        <begin position="346"/>
        <end position="878"/>
    </location>
</feature>
<evidence type="ECO:0000256" key="4">
    <source>
        <dbReference type="ARBA" id="ARBA00022692"/>
    </source>
</evidence>
<evidence type="ECO:0000259" key="11">
    <source>
        <dbReference type="Pfam" id="PF00593"/>
    </source>
</evidence>
<evidence type="ECO:0000256" key="8">
    <source>
        <dbReference type="PROSITE-ProRule" id="PRU01360"/>
    </source>
</evidence>
<keyword evidence="6 8" id="KW-0472">Membrane</keyword>
<dbReference type="PROSITE" id="PS52016">
    <property type="entry name" value="TONB_DEPENDENT_REC_3"/>
    <property type="match status" value="1"/>
</dbReference>
<feature type="chain" id="PRO_5045122894" evidence="10">
    <location>
        <begin position="32"/>
        <end position="914"/>
    </location>
</feature>
<evidence type="ECO:0000313" key="13">
    <source>
        <dbReference type="EMBL" id="GAA5194817.1"/>
    </source>
</evidence>
<keyword evidence="2 8" id="KW-0813">Transport</keyword>
<keyword evidence="3 8" id="KW-1134">Transmembrane beta strand</keyword>
<dbReference type="InterPro" id="IPR037066">
    <property type="entry name" value="Plug_dom_sf"/>
</dbReference>
<evidence type="ECO:0000256" key="3">
    <source>
        <dbReference type="ARBA" id="ARBA00022452"/>
    </source>
</evidence>
<comment type="similarity">
    <text evidence="8 9">Belongs to the TonB-dependent receptor family.</text>
</comment>
<keyword evidence="10" id="KW-0732">Signal</keyword>
<keyword evidence="4 8" id="KW-0812">Transmembrane</keyword>
<dbReference type="Gene3D" id="2.40.170.20">
    <property type="entry name" value="TonB-dependent receptor, beta-barrel domain"/>
    <property type="match status" value="1"/>
</dbReference>
<evidence type="ECO:0000313" key="14">
    <source>
        <dbReference type="Proteomes" id="UP001501600"/>
    </source>
</evidence>
<dbReference type="SUPFAM" id="SSF56935">
    <property type="entry name" value="Porins"/>
    <property type="match status" value="1"/>
</dbReference>
<dbReference type="InterPro" id="IPR000531">
    <property type="entry name" value="Beta-barrel_TonB"/>
</dbReference>
<dbReference type="CDD" id="cd01347">
    <property type="entry name" value="ligand_gated_channel"/>
    <property type="match status" value="1"/>
</dbReference>
<keyword evidence="14" id="KW-1185">Reference proteome</keyword>
<dbReference type="Proteomes" id="UP001501600">
    <property type="component" value="Unassembled WGS sequence"/>
</dbReference>
<accession>A0ABP9SE94</accession>
<evidence type="ECO:0000256" key="6">
    <source>
        <dbReference type="ARBA" id="ARBA00023136"/>
    </source>
</evidence>
<dbReference type="Gene3D" id="2.170.130.10">
    <property type="entry name" value="TonB-dependent receptor, plug domain"/>
    <property type="match status" value="1"/>
</dbReference>
<feature type="signal peptide" evidence="10">
    <location>
        <begin position="1"/>
        <end position="31"/>
    </location>
</feature>
<evidence type="ECO:0000256" key="1">
    <source>
        <dbReference type="ARBA" id="ARBA00004571"/>
    </source>
</evidence>
<comment type="subcellular location">
    <subcellularLocation>
        <location evidence="1 8">Cell outer membrane</location>
        <topology evidence="1 8">Multi-pass membrane protein</topology>
    </subcellularLocation>
</comment>
<dbReference type="RefSeq" id="WP_345317861.1">
    <property type="nucleotide sequence ID" value="NZ_BAABLF010000030.1"/>
</dbReference>
<gene>
    <name evidence="13" type="ORF">GCM10025772_28650</name>
</gene>
<dbReference type="InterPro" id="IPR036942">
    <property type="entry name" value="Beta-barrel_TonB_sf"/>
</dbReference>
<dbReference type="EMBL" id="BAABLF010000030">
    <property type="protein sequence ID" value="GAA5194817.1"/>
    <property type="molecule type" value="Genomic_DNA"/>
</dbReference>
<dbReference type="Pfam" id="PF07715">
    <property type="entry name" value="Plug"/>
    <property type="match status" value="1"/>
</dbReference>
<feature type="domain" description="TonB-dependent receptor plug" evidence="12">
    <location>
        <begin position="52"/>
        <end position="157"/>
    </location>
</feature>
<dbReference type="PANTHER" id="PTHR47234:SF2">
    <property type="entry name" value="TONB-DEPENDENT RECEPTOR"/>
    <property type="match status" value="1"/>
</dbReference>
<sequence length="914" mass="98756">MINNSVVSKAVRLALLAGATTAAYSAPVAFAAEEEGVERIEVTGSRIKRTDIETASPITVFSSEDIANTGVSTLEDFVQTIPAINGGAEGSSINNGSRGYATASLRGLGSGRTLVLINGRRFASGDLNSIPTAYVEQVEVLRDGASTIYGSDAIAGVINFITKKDFEGLEFNAQYDVTGEGDGEKSLFSVTTGASSDRGNVVLSLQYTDRKPIGQGDRDFSDCPIFERGGEKVCGGSGTIPYGQYFYLDGEPSGGYVKDPVTGEERPFDQAVDGYNYSVASYMVTPQEVFSINGAGRYDITDSTSAFIEGGFTNRQSDQLMAPEGTFWGPVMPATNPGNPAGEDLIVYRRLAETGGRAFTQDFSDYRMVFGFDGAIADRFYWDVSYNFARFVDSRLDLGRVNPERVGTLLDPALCAADPDCAAAAPDGYWDILTEGSLTDEMINYAFVPNSPVVRGETRQFMFNITGDLGASLPGGEIMWAAGYEKRYETYESVPDGAASIGQIYSVTGDPTEGQFKVDEAFFEIDLPILSGMFLAEELSINAAVRYTDYDYLASSSTNTKFGIEWAPIEDLKLRATYAEGFRAPGITELFAPQAETNLAYSEPCENYGNLDPSVGNNANIIANCASEGLPGDFELSSDQSSTVVGGNPDLEPEESESFTAGLVYSTDFGFSFGVDYFDIEITNGIGTAGTNNVINGCWESAGFSSPLCDFIKGPEYLGEAPRPGSPYRNAVGNPSGVLLLSENLSTFETSGIDFDVSYKAELGGGDFSAKLTGTYLDTYDYLPFVGADLVEAAGKVAEDQWETTLAVFSEWRTNLTVNYAMDNWAISWQTRYQSEGEDLFASEDNLDNIADSVFYHDLQGTYFVQDNTALTFGVKNLFDEEAPYLTGNQDMNTIPASYDTAGQYWYARVSVKF</sequence>
<evidence type="ECO:0000256" key="7">
    <source>
        <dbReference type="ARBA" id="ARBA00023237"/>
    </source>
</evidence>
<evidence type="ECO:0000259" key="12">
    <source>
        <dbReference type="Pfam" id="PF07715"/>
    </source>
</evidence>
<reference evidence="14" key="1">
    <citation type="journal article" date="2019" name="Int. J. Syst. Evol. Microbiol.">
        <title>The Global Catalogue of Microorganisms (GCM) 10K type strain sequencing project: providing services to taxonomists for standard genome sequencing and annotation.</title>
        <authorList>
            <consortium name="The Broad Institute Genomics Platform"/>
            <consortium name="The Broad Institute Genome Sequencing Center for Infectious Disease"/>
            <person name="Wu L."/>
            <person name="Ma J."/>
        </authorList>
    </citation>
    <scope>NUCLEOTIDE SEQUENCE [LARGE SCALE GENOMIC DNA]</scope>
    <source>
        <strain evidence="14">JCM 18720</strain>
    </source>
</reference>
<keyword evidence="13" id="KW-0675">Receptor</keyword>
<dbReference type="InterPro" id="IPR039426">
    <property type="entry name" value="TonB-dep_rcpt-like"/>
</dbReference>
<keyword evidence="5 9" id="KW-0798">TonB box</keyword>
<evidence type="ECO:0000256" key="5">
    <source>
        <dbReference type="ARBA" id="ARBA00023077"/>
    </source>
</evidence>
<keyword evidence="7 8" id="KW-0998">Cell outer membrane</keyword>
<dbReference type="PANTHER" id="PTHR47234">
    <property type="match status" value="1"/>
</dbReference>
<evidence type="ECO:0000256" key="9">
    <source>
        <dbReference type="RuleBase" id="RU003357"/>
    </source>
</evidence>
<name>A0ABP9SE94_9GAMM</name>
<dbReference type="InterPro" id="IPR012910">
    <property type="entry name" value="Plug_dom"/>
</dbReference>
<organism evidence="13 14">
    <name type="scientific">Ferrimonas gelatinilytica</name>
    <dbReference type="NCBI Taxonomy" id="1255257"/>
    <lineage>
        <taxon>Bacteria</taxon>
        <taxon>Pseudomonadati</taxon>
        <taxon>Pseudomonadota</taxon>
        <taxon>Gammaproteobacteria</taxon>
        <taxon>Alteromonadales</taxon>
        <taxon>Ferrimonadaceae</taxon>
        <taxon>Ferrimonas</taxon>
    </lineage>
</organism>